<dbReference type="Pfam" id="PF00072">
    <property type="entry name" value="Response_reg"/>
    <property type="match status" value="1"/>
</dbReference>
<evidence type="ECO:0000313" key="7">
    <source>
        <dbReference type="Proteomes" id="UP000481288"/>
    </source>
</evidence>
<dbReference type="SUPFAM" id="SSF47384">
    <property type="entry name" value="Homodimeric domain of signal transducing histidine kinase"/>
    <property type="match status" value="1"/>
</dbReference>
<gene>
    <name evidence="6" type="primary">dhkK_4</name>
    <name evidence="6" type="ORF">LCER1_G001462</name>
</gene>
<dbReference type="Gene3D" id="3.30.450.20">
    <property type="entry name" value="PAS domain"/>
    <property type="match status" value="2"/>
</dbReference>
<dbReference type="InterPro" id="IPR001789">
    <property type="entry name" value="Sig_transdc_resp-reg_receiver"/>
</dbReference>
<dbReference type="InterPro" id="IPR005467">
    <property type="entry name" value="His_kinase_dom"/>
</dbReference>
<protein>
    <submittedName>
        <fullName evidence="6">Hybrid signal transduction histidine kinase K</fullName>
    </submittedName>
</protein>
<dbReference type="PROSITE" id="PS50109">
    <property type="entry name" value="HIS_KIN"/>
    <property type="match status" value="1"/>
</dbReference>
<evidence type="ECO:0000313" key="6">
    <source>
        <dbReference type="EMBL" id="TVY58752.1"/>
    </source>
</evidence>
<dbReference type="PANTHER" id="PTHR43719">
    <property type="entry name" value="TWO-COMPONENT HISTIDINE KINASE"/>
    <property type="match status" value="1"/>
</dbReference>
<dbReference type="InterPro" id="IPR036890">
    <property type="entry name" value="HATPase_C_sf"/>
</dbReference>
<feature type="modified residue" description="4-aspartylphosphate" evidence="2">
    <location>
        <position position="1126"/>
    </location>
</feature>
<dbReference type="InterPro" id="IPR003661">
    <property type="entry name" value="HisK_dim/P_dom"/>
</dbReference>
<dbReference type="InterPro" id="IPR011006">
    <property type="entry name" value="CheY-like_superfamily"/>
</dbReference>
<dbReference type="Pfam" id="PF26131">
    <property type="entry name" value="PAS-like"/>
    <property type="match status" value="1"/>
</dbReference>
<dbReference type="CDD" id="cd17546">
    <property type="entry name" value="REC_hyHK_CKI1_RcsC-like"/>
    <property type="match status" value="1"/>
</dbReference>
<dbReference type="SUPFAM" id="SSF55785">
    <property type="entry name" value="PYP-like sensor domain (PAS domain)"/>
    <property type="match status" value="1"/>
</dbReference>
<dbReference type="SMART" id="SM00448">
    <property type="entry name" value="REC"/>
    <property type="match status" value="1"/>
</dbReference>
<dbReference type="EMBL" id="QGMG01000027">
    <property type="protein sequence ID" value="TVY58752.1"/>
    <property type="molecule type" value="Genomic_DNA"/>
</dbReference>
<dbReference type="InterPro" id="IPR036097">
    <property type="entry name" value="HisK_dim/P_sf"/>
</dbReference>
<proteinExistence type="predicted"/>
<evidence type="ECO:0000259" key="4">
    <source>
        <dbReference type="PROSITE" id="PS50109"/>
    </source>
</evidence>
<dbReference type="InterPro" id="IPR003594">
    <property type="entry name" value="HATPase_dom"/>
</dbReference>
<reference evidence="6 7" key="1">
    <citation type="submission" date="2018-05" db="EMBL/GenBank/DDBJ databases">
        <title>Whole genome sequencing for identification of molecular markers to develop diagnostic detection tools for the regulated plant pathogen Lachnellula willkommii.</title>
        <authorList>
            <person name="Giroux E."/>
            <person name="Bilodeau G."/>
        </authorList>
    </citation>
    <scope>NUCLEOTIDE SEQUENCE [LARGE SCALE GENOMIC DNA]</scope>
    <source>
        <strain evidence="6 7">CBS 625.97</strain>
    </source>
</reference>
<keyword evidence="1 2" id="KW-0597">Phosphoprotein</keyword>
<keyword evidence="6" id="KW-0418">Kinase</keyword>
<dbReference type="PROSITE" id="PS50110">
    <property type="entry name" value="RESPONSE_REGULATORY"/>
    <property type="match status" value="1"/>
</dbReference>
<feature type="domain" description="Response regulatory" evidence="5">
    <location>
        <begin position="1069"/>
        <end position="1197"/>
    </location>
</feature>
<dbReference type="Gene3D" id="3.30.565.10">
    <property type="entry name" value="Histidine kinase-like ATPase, C-terminal domain"/>
    <property type="match status" value="1"/>
</dbReference>
<organism evidence="6 7">
    <name type="scientific">Lachnellula cervina</name>
    <dbReference type="NCBI Taxonomy" id="1316786"/>
    <lineage>
        <taxon>Eukaryota</taxon>
        <taxon>Fungi</taxon>
        <taxon>Dikarya</taxon>
        <taxon>Ascomycota</taxon>
        <taxon>Pezizomycotina</taxon>
        <taxon>Leotiomycetes</taxon>
        <taxon>Helotiales</taxon>
        <taxon>Lachnaceae</taxon>
        <taxon>Lachnellula</taxon>
    </lineage>
</organism>
<accession>A0A7D8Z149</accession>
<dbReference type="InterPro" id="IPR035965">
    <property type="entry name" value="PAS-like_dom_sf"/>
</dbReference>
<dbReference type="PANTHER" id="PTHR43719:SF30">
    <property type="entry name" value="TWO-COMPONENT SYSTEM RESPONSE REGULATOR"/>
    <property type="match status" value="1"/>
</dbReference>
<dbReference type="PRINTS" id="PR00344">
    <property type="entry name" value="BCTRLSENSOR"/>
</dbReference>
<dbReference type="CDD" id="cd00082">
    <property type="entry name" value="HisKA"/>
    <property type="match status" value="1"/>
</dbReference>
<name>A0A7D8Z149_9HELO</name>
<dbReference type="AlphaFoldDB" id="A0A7D8Z149"/>
<feature type="region of interest" description="Disordered" evidence="3">
    <location>
        <begin position="128"/>
        <end position="189"/>
    </location>
</feature>
<sequence>MVKNDLRSLGPFEFLAAIDLPIFVLDLHAHPNTTPIFQTVSLQKLQAIRGNQLKIGGKEARTDPSNVAFLQWAVSSPQASTLPSSVYWGIPWSGRNVRDRWRIIVGEVGGSLSRDDICLAERSCQNETRIPPQECPESSQSQAQPPPQKPPKRPPLSKEGPVPQKSPRKRSTAFTSHSEDSISAFPLQSPKGTSFEDVVRQHSAEHCTLFDITEHEFKESICPHLNFFMGFDWASTELGAIRSWSTDLCRMVNILLNDPRPAAMYCGESKTMMYNESYILIAGEKHPGLMGKFFPEAWAETHAEFVPAFEKAAETGTSLMIDDACFYIARDGYLEECYCSLSIIPFTTNDGRIAFYNSVFDTTKKVTMDRRMAFLLLLSQDISSSRAANDFWRQLLRVLQRENADIPFALLYSSGWENNENPRECSRPKQTLNDWVLKGLVRVPEPHIQFPSQYSTDEPIEDFLPSFQEMINSDTHTLLLASDGSMPESLVQNLKSANNADVYESAIFLPIRLTGDFKRGFLILGTNPRKRFDDDYRVFIELLSRQLASSMAAAVLLELEISRSKMAAEFATQDWNLLSKKLAIQTHETSEVESRFRRMADHAPVGMFHFDLSGVVLYANEDYYRYSFPGLIEHPLNATSTMCWYRIIMEEDHAVMNREWPKLLDGEKVSFELRLKRPFVADEIIGGENVAGSTWIIVSAYAEKDTDGNVVGILGCITDISRQKWAEGVQRRKMLEAIEWKRQQENFIDMTSHEMRNPLSAIVQCADWIGTSVLAFEGNSKDVLLPREILNEYADAAQTIQLCAQHQKRIVDDVLTASKLDSDLLSIAPVKAQPIAIIKSALKMFDGELQKSRMELRFHIEPSYRKTSVDWVHVDPSRLLQILINLMTNAIKFTQTEIRRKIAVYLGASLERPKGVNGIQYLPRNAAYKDQTADYRSDEVVYLSIAVNDSGIGLDEMERDLLFKRFSQTTPRTHVEYGGSGLGLFVSRQLTEIQGGQIGVASQAGVGSTFAFYVRTRCCPTQHNGPALPEVASHSHTSILTPARLERIGTDLSLPANPDEKKKTFGSMHVLIVEDNLVNQKVLSKQLRSAGYVVSVADHGRQALAFLRTTHFFPPNTVPLDIVLMDVEMPVMDGLACVKKIRELQRTGHVMGHIPVIAVTANARSEQIRIAKEAGMDSAVVKPFRVPELMPEMDRVLKEVQEMVRRRSGSRSASAPPF</sequence>
<dbReference type="SUPFAM" id="SSF55874">
    <property type="entry name" value="ATPase domain of HSP90 chaperone/DNA topoisomerase II/histidine kinase"/>
    <property type="match status" value="1"/>
</dbReference>
<dbReference type="Proteomes" id="UP000481288">
    <property type="component" value="Unassembled WGS sequence"/>
</dbReference>
<dbReference type="SMART" id="SM00387">
    <property type="entry name" value="HATPase_c"/>
    <property type="match status" value="1"/>
</dbReference>
<dbReference type="InterPro" id="IPR058846">
    <property type="entry name" value="PAS-like"/>
</dbReference>
<dbReference type="SUPFAM" id="SSF52172">
    <property type="entry name" value="CheY-like"/>
    <property type="match status" value="1"/>
</dbReference>
<evidence type="ECO:0000259" key="5">
    <source>
        <dbReference type="PROSITE" id="PS50110"/>
    </source>
</evidence>
<feature type="domain" description="Histidine kinase" evidence="4">
    <location>
        <begin position="750"/>
        <end position="1018"/>
    </location>
</feature>
<dbReference type="OrthoDB" id="60033at2759"/>
<evidence type="ECO:0000256" key="3">
    <source>
        <dbReference type="SAM" id="MobiDB-lite"/>
    </source>
</evidence>
<evidence type="ECO:0000256" key="2">
    <source>
        <dbReference type="PROSITE-ProRule" id="PRU00169"/>
    </source>
</evidence>
<feature type="compositionally biased region" description="Low complexity" evidence="3">
    <location>
        <begin position="131"/>
        <end position="143"/>
    </location>
</feature>
<keyword evidence="6" id="KW-0808">Transferase</keyword>
<dbReference type="SMART" id="SM00388">
    <property type="entry name" value="HisKA"/>
    <property type="match status" value="1"/>
</dbReference>
<dbReference type="InterPro" id="IPR004358">
    <property type="entry name" value="Sig_transdc_His_kin-like_C"/>
</dbReference>
<evidence type="ECO:0000256" key="1">
    <source>
        <dbReference type="ARBA" id="ARBA00022553"/>
    </source>
</evidence>
<dbReference type="InterPro" id="IPR050956">
    <property type="entry name" value="2C_system_His_kinase"/>
</dbReference>
<dbReference type="GO" id="GO:0000155">
    <property type="term" value="F:phosphorelay sensor kinase activity"/>
    <property type="evidence" value="ECO:0007669"/>
    <property type="project" value="InterPro"/>
</dbReference>
<dbReference type="Gene3D" id="3.40.50.2300">
    <property type="match status" value="1"/>
</dbReference>
<dbReference type="Pfam" id="PF00512">
    <property type="entry name" value="HisKA"/>
    <property type="match status" value="1"/>
</dbReference>
<dbReference type="Gene3D" id="1.10.287.130">
    <property type="match status" value="1"/>
</dbReference>
<dbReference type="Pfam" id="PF02518">
    <property type="entry name" value="HATPase_c"/>
    <property type="match status" value="1"/>
</dbReference>
<keyword evidence="7" id="KW-1185">Reference proteome</keyword>
<comment type="caution">
    <text evidence="6">The sequence shown here is derived from an EMBL/GenBank/DDBJ whole genome shotgun (WGS) entry which is preliminary data.</text>
</comment>